<keyword evidence="1" id="KW-0732">Signal</keyword>
<dbReference type="Gene3D" id="3.40.390.10">
    <property type="entry name" value="Collagenase (Catalytic Domain)"/>
    <property type="match status" value="1"/>
</dbReference>
<protein>
    <recommendedName>
        <fullName evidence="4">Lysine-specific metallo-endopeptidase domain-containing protein</fullName>
    </recommendedName>
</protein>
<gene>
    <name evidence="2" type="ORF">N7492_007329</name>
</gene>
<keyword evidence="3" id="KW-1185">Reference proteome</keyword>
<dbReference type="GO" id="GO:0008237">
    <property type="term" value="F:metallopeptidase activity"/>
    <property type="evidence" value="ECO:0007669"/>
    <property type="project" value="InterPro"/>
</dbReference>
<accession>A0A9W9I2C2</accession>
<organism evidence="2 3">
    <name type="scientific">Penicillium capsulatum</name>
    <dbReference type="NCBI Taxonomy" id="69766"/>
    <lineage>
        <taxon>Eukaryota</taxon>
        <taxon>Fungi</taxon>
        <taxon>Dikarya</taxon>
        <taxon>Ascomycota</taxon>
        <taxon>Pezizomycotina</taxon>
        <taxon>Eurotiomycetes</taxon>
        <taxon>Eurotiomycetidae</taxon>
        <taxon>Eurotiales</taxon>
        <taxon>Aspergillaceae</taxon>
        <taxon>Penicillium</taxon>
    </lineage>
</organism>
<dbReference type="EMBL" id="JAPQKO010000005">
    <property type="protein sequence ID" value="KAJ5161937.1"/>
    <property type="molecule type" value="Genomic_DNA"/>
</dbReference>
<comment type="caution">
    <text evidence="2">The sequence shown here is derived from an EMBL/GenBank/DDBJ whole genome shotgun (WGS) entry which is preliminary data.</text>
</comment>
<evidence type="ECO:0000313" key="3">
    <source>
        <dbReference type="Proteomes" id="UP001146351"/>
    </source>
</evidence>
<evidence type="ECO:0000256" key="1">
    <source>
        <dbReference type="SAM" id="SignalP"/>
    </source>
</evidence>
<evidence type="ECO:0008006" key="4">
    <source>
        <dbReference type="Google" id="ProtNLM"/>
    </source>
</evidence>
<evidence type="ECO:0000313" key="2">
    <source>
        <dbReference type="EMBL" id="KAJ5161937.1"/>
    </source>
</evidence>
<dbReference type="Proteomes" id="UP001146351">
    <property type="component" value="Unassembled WGS sequence"/>
</dbReference>
<dbReference type="InterPro" id="IPR024079">
    <property type="entry name" value="MetalloPept_cat_dom_sf"/>
</dbReference>
<proteinExistence type="predicted"/>
<dbReference type="AlphaFoldDB" id="A0A9W9I2C2"/>
<reference evidence="2" key="2">
    <citation type="journal article" date="2023" name="IMA Fungus">
        <title>Comparative genomic study of the Penicillium genus elucidates a diverse pangenome and 15 lateral gene transfer events.</title>
        <authorList>
            <person name="Petersen C."/>
            <person name="Sorensen T."/>
            <person name="Nielsen M.R."/>
            <person name="Sondergaard T.E."/>
            <person name="Sorensen J.L."/>
            <person name="Fitzpatrick D.A."/>
            <person name="Frisvad J.C."/>
            <person name="Nielsen K.L."/>
        </authorList>
    </citation>
    <scope>NUCLEOTIDE SEQUENCE</scope>
    <source>
        <strain evidence="2">IBT 21917</strain>
    </source>
</reference>
<name>A0A9W9I2C2_9EURO</name>
<feature type="chain" id="PRO_5040759932" description="Lysine-specific metallo-endopeptidase domain-containing protein" evidence="1">
    <location>
        <begin position="19"/>
        <end position="349"/>
    </location>
</feature>
<reference evidence="2" key="1">
    <citation type="submission" date="2022-11" db="EMBL/GenBank/DDBJ databases">
        <authorList>
            <person name="Petersen C."/>
        </authorList>
    </citation>
    <scope>NUCLEOTIDE SEQUENCE</scope>
    <source>
        <strain evidence="2">IBT 21917</strain>
    </source>
</reference>
<feature type="signal peptide" evidence="1">
    <location>
        <begin position="1"/>
        <end position="18"/>
    </location>
</feature>
<sequence>MLRPIQLVVLAGLASTLAVPNSSDVSNLARRDTFSQKFTFAGCEPAQENVIKTSYSHFREMLNVQRDSLSDIQDYLIGVLNKQKTELTSKLKSNMNTFMMFFGEFDYSDQCEITDNIDRTEQLVDVIRRIDKIISDFAFSGTYAPVIFCTDKYFEYARSEDGEQIYKNTLDRDQRETANPFGEESGICDDPAIGAAMLYPTTGEVADWMLFCPKLFEKWLPTDSDSGEQSNSGPGSDLRYLTDYRALSLDAMIGKKIDHIAWVVPEVIMLHELTHSGMIFNLFDVDNHGNRQEELMMLDDVQYAPGQAAYHFDGVIALAKVSRDDPVKMVRNADTIVYHATAHPLGDIS</sequence>
<dbReference type="OrthoDB" id="4359058at2759"/>